<dbReference type="Proteomes" id="UP000281553">
    <property type="component" value="Unassembled WGS sequence"/>
</dbReference>
<gene>
    <name evidence="1" type="ORF">DILT_LOCUS19641</name>
</gene>
<sequence length="128" mass="13832">MSPEYLNVYIKKAHLVIRMLELRFGQPVLLQVFNKLFVLAHLSSPAQETTGAGGDGGGGSVSCSIKDAKSALSVSTGEAQPAQHPAVPPCLSDENQSNLLLSTDSFRRIISTVTGQDIKNFLDLWVYK</sequence>
<proteinExistence type="predicted"/>
<dbReference type="GO" id="GO:0016251">
    <property type="term" value="F:RNA polymerase II general transcription initiation factor activity"/>
    <property type="evidence" value="ECO:0007669"/>
    <property type="project" value="TreeGrafter"/>
</dbReference>
<dbReference type="PANTHER" id="PTHR15137:SF9">
    <property type="entry name" value="TRANSCRIPTION INITIATION FACTOR TFIID SUBUNIT 2"/>
    <property type="match status" value="1"/>
</dbReference>
<dbReference type="AlphaFoldDB" id="A0A3P7RR13"/>
<dbReference type="PANTHER" id="PTHR15137">
    <property type="entry name" value="TRANSCRIPTION INITIATION FACTOR TFIID"/>
    <property type="match status" value="1"/>
</dbReference>
<dbReference type="GO" id="GO:0003682">
    <property type="term" value="F:chromatin binding"/>
    <property type="evidence" value="ECO:0007669"/>
    <property type="project" value="TreeGrafter"/>
</dbReference>
<dbReference type="Gene3D" id="1.10.390.10">
    <property type="entry name" value="Neutral Protease Domain 2"/>
    <property type="match status" value="1"/>
</dbReference>
<keyword evidence="2" id="KW-1185">Reference proteome</keyword>
<name>A0A3P7RR13_DIBLA</name>
<feature type="non-terminal residue" evidence="1">
    <location>
        <position position="128"/>
    </location>
</feature>
<dbReference type="GO" id="GO:0006367">
    <property type="term" value="P:transcription initiation at RNA polymerase II promoter"/>
    <property type="evidence" value="ECO:0007669"/>
    <property type="project" value="TreeGrafter"/>
</dbReference>
<evidence type="ECO:0000313" key="1">
    <source>
        <dbReference type="EMBL" id="VDN45572.1"/>
    </source>
</evidence>
<protein>
    <submittedName>
        <fullName evidence="1">Uncharacterized protein</fullName>
    </submittedName>
</protein>
<dbReference type="GO" id="GO:0005669">
    <property type="term" value="C:transcription factor TFIID complex"/>
    <property type="evidence" value="ECO:0007669"/>
    <property type="project" value="InterPro"/>
</dbReference>
<dbReference type="GO" id="GO:0000976">
    <property type="term" value="F:transcription cis-regulatory region binding"/>
    <property type="evidence" value="ECO:0007669"/>
    <property type="project" value="TreeGrafter"/>
</dbReference>
<dbReference type="OrthoDB" id="308861at2759"/>
<dbReference type="InterPro" id="IPR027268">
    <property type="entry name" value="Peptidase_M4/M1_CTD_sf"/>
</dbReference>
<organism evidence="1 2">
    <name type="scientific">Dibothriocephalus latus</name>
    <name type="common">Fish tapeworm</name>
    <name type="synonym">Diphyllobothrium latum</name>
    <dbReference type="NCBI Taxonomy" id="60516"/>
    <lineage>
        <taxon>Eukaryota</taxon>
        <taxon>Metazoa</taxon>
        <taxon>Spiralia</taxon>
        <taxon>Lophotrochozoa</taxon>
        <taxon>Platyhelminthes</taxon>
        <taxon>Cestoda</taxon>
        <taxon>Eucestoda</taxon>
        <taxon>Diphyllobothriidea</taxon>
        <taxon>Diphyllobothriidae</taxon>
        <taxon>Dibothriocephalus</taxon>
    </lineage>
</organism>
<dbReference type="InterPro" id="IPR037813">
    <property type="entry name" value="TAF2"/>
</dbReference>
<reference evidence="1 2" key="1">
    <citation type="submission" date="2018-11" db="EMBL/GenBank/DDBJ databases">
        <authorList>
            <consortium name="Pathogen Informatics"/>
        </authorList>
    </citation>
    <scope>NUCLEOTIDE SEQUENCE [LARGE SCALE GENOMIC DNA]</scope>
</reference>
<accession>A0A3P7RR13</accession>
<evidence type="ECO:0000313" key="2">
    <source>
        <dbReference type="Proteomes" id="UP000281553"/>
    </source>
</evidence>
<dbReference type="EMBL" id="UYRU01117512">
    <property type="protein sequence ID" value="VDN45572.1"/>
    <property type="molecule type" value="Genomic_DNA"/>
</dbReference>